<dbReference type="FunFam" id="3.30.40.10:FF:000184">
    <property type="entry name" value="Baculoviral IAP repeat containing 2"/>
    <property type="match status" value="1"/>
</dbReference>
<dbReference type="InterPro" id="IPR050784">
    <property type="entry name" value="IAP"/>
</dbReference>
<dbReference type="Proteomes" id="UP001347796">
    <property type="component" value="Unassembled WGS sequence"/>
</dbReference>
<evidence type="ECO:0000256" key="1">
    <source>
        <dbReference type="ARBA" id="ARBA00006672"/>
    </source>
</evidence>
<evidence type="ECO:0000256" key="6">
    <source>
        <dbReference type="PROSITE-ProRule" id="PRU00175"/>
    </source>
</evidence>
<dbReference type="InterPro" id="IPR001841">
    <property type="entry name" value="Znf_RING"/>
</dbReference>
<dbReference type="Pfam" id="PF00653">
    <property type="entry name" value="BIR"/>
    <property type="match status" value="3"/>
</dbReference>
<protein>
    <recommendedName>
        <fullName evidence="8">RING-type domain-containing protein</fullName>
    </recommendedName>
</protein>
<dbReference type="GO" id="GO:0043027">
    <property type="term" value="F:cysteine-type endopeptidase inhibitor activity involved in apoptotic process"/>
    <property type="evidence" value="ECO:0007669"/>
    <property type="project" value="TreeGrafter"/>
</dbReference>
<evidence type="ECO:0000313" key="9">
    <source>
        <dbReference type="EMBL" id="KAK6166642.1"/>
    </source>
</evidence>
<organism evidence="9 10">
    <name type="scientific">Patella caerulea</name>
    <name type="common">Rayed Mediterranean limpet</name>
    <dbReference type="NCBI Taxonomy" id="87958"/>
    <lineage>
        <taxon>Eukaryota</taxon>
        <taxon>Metazoa</taxon>
        <taxon>Spiralia</taxon>
        <taxon>Lophotrochozoa</taxon>
        <taxon>Mollusca</taxon>
        <taxon>Gastropoda</taxon>
        <taxon>Patellogastropoda</taxon>
        <taxon>Patelloidea</taxon>
        <taxon>Patellidae</taxon>
        <taxon>Patella</taxon>
    </lineage>
</organism>
<evidence type="ECO:0000256" key="3">
    <source>
        <dbReference type="ARBA" id="ARBA00022723"/>
    </source>
</evidence>
<dbReference type="GO" id="GO:0051726">
    <property type="term" value="P:regulation of cell cycle"/>
    <property type="evidence" value="ECO:0007669"/>
    <property type="project" value="TreeGrafter"/>
</dbReference>
<dbReference type="GO" id="GO:0005634">
    <property type="term" value="C:nucleus"/>
    <property type="evidence" value="ECO:0007669"/>
    <property type="project" value="TreeGrafter"/>
</dbReference>
<keyword evidence="4 6" id="KW-0863">Zinc-finger</keyword>
<dbReference type="PROSITE" id="PS01282">
    <property type="entry name" value="BIR_REPEAT_1"/>
    <property type="match status" value="1"/>
</dbReference>
<dbReference type="GO" id="GO:0061630">
    <property type="term" value="F:ubiquitin protein ligase activity"/>
    <property type="evidence" value="ECO:0007669"/>
    <property type="project" value="TreeGrafter"/>
</dbReference>
<dbReference type="PROSITE" id="PS50089">
    <property type="entry name" value="ZF_RING_2"/>
    <property type="match status" value="1"/>
</dbReference>
<dbReference type="SUPFAM" id="SSF57924">
    <property type="entry name" value="Inhibitor of apoptosis (IAP) repeat"/>
    <property type="match status" value="3"/>
</dbReference>
<name>A0AAN8FY71_PATCE</name>
<comment type="similarity">
    <text evidence="1">Belongs to the IAP family.</text>
</comment>
<dbReference type="GO" id="GO:0043066">
    <property type="term" value="P:negative regulation of apoptotic process"/>
    <property type="evidence" value="ECO:0007669"/>
    <property type="project" value="TreeGrafter"/>
</dbReference>
<keyword evidence="10" id="KW-1185">Reference proteome</keyword>
<evidence type="ECO:0000259" key="8">
    <source>
        <dbReference type="PROSITE" id="PS50089"/>
    </source>
</evidence>
<reference evidence="9 10" key="1">
    <citation type="submission" date="2024-01" db="EMBL/GenBank/DDBJ databases">
        <title>The genome of the rayed Mediterranean limpet Patella caerulea (Linnaeus, 1758).</title>
        <authorList>
            <person name="Anh-Thu Weber A."/>
            <person name="Halstead-Nussloch G."/>
        </authorList>
    </citation>
    <scope>NUCLEOTIDE SEQUENCE [LARGE SCALE GENOMIC DNA]</scope>
    <source>
        <strain evidence="9">AATW-2023a</strain>
        <tissue evidence="9">Whole specimen</tissue>
    </source>
</reference>
<feature type="domain" description="RING-type" evidence="8">
    <location>
        <begin position="598"/>
        <end position="633"/>
    </location>
</feature>
<keyword evidence="2" id="KW-0053">Apoptosis</keyword>
<dbReference type="SMART" id="SM00238">
    <property type="entry name" value="BIR"/>
    <property type="match status" value="3"/>
</dbReference>
<keyword evidence="3" id="KW-0479">Metal-binding</keyword>
<dbReference type="PANTHER" id="PTHR10044:SF139">
    <property type="entry name" value="DEATH-ASSOCIATED INHIBITOR OF APOPTOSIS 2"/>
    <property type="match status" value="1"/>
</dbReference>
<dbReference type="Gene3D" id="1.10.1170.10">
    <property type="entry name" value="Inhibitor Of Apoptosis Protein (2mihbC-IAP-1), Chain A"/>
    <property type="match status" value="3"/>
</dbReference>
<sequence length="645" mass="70981">MSRLINQTLTIETIKQGISGNVQPTSDCMKYEWMRLSSFKYFPRQSEGRPIILAKAGFIFTGTREGDDTVTCFMCGVTKNSWLKYENPLQIHKDLNPRCNFINNTSTNVGILVPEPTVYHKILETLHDTYCGGNRGQNSRSTSPLATGINSGITDPAIRQMCGIPLERPDNSQAVQVTDDGQGPDVRSRMVPNQSMSSASVVLTGDSTRQTMKVEEARLRTFQNWPRYLSVRPTELARAGFYYLGSADRVQCAFCRGILRDWEEAESPVAEHWRYFSSCEFLRGTDQSNVPIIPNDTYIHDYVSTHPLSSTDEDVRAALNPLSTILNNGNLNLVQSDAPTTAEDLGIITQTAAQPDKAILATRVATFANWPRRSPVPSKEQIAEAGFYFLDREDAVKCFFCGGVLKSWRDEDIPWNEHAKWFPKCAYLLRIKGQDFVNSIHQPGTGTAKVVGTNGSTSATGNNRNTIDVEQILSLPMVKAVLQLQVDKANVIKAIENRLKNQGKLFTDSTELLNAALDIDSVIKKNGAAIKTGHPVVTDKNRGVPNGILAAAEAAPAEQQATEAAATAGTDAIPGEGENQESSQLLRENEELKEQRLCKICMDAESNIVLLPCGHLVACEVCAPVLTKCPMCRKAVRGSVKTYLS</sequence>
<dbReference type="CDD" id="cd00022">
    <property type="entry name" value="BIR"/>
    <property type="match status" value="3"/>
</dbReference>
<dbReference type="SMART" id="SM00184">
    <property type="entry name" value="RING"/>
    <property type="match status" value="1"/>
</dbReference>
<dbReference type="GO" id="GO:0006915">
    <property type="term" value="P:apoptotic process"/>
    <property type="evidence" value="ECO:0007669"/>
    <property type="project" value="UniProtKB-KW"/>
</dbReference>
<dbReference type="Gene3D" id="1.10.8.10">
    <property type="entry name" value="DNA helicase RuvA subunit, C-terminal domain"/>
    <property type="match status" value="1"/>
</dbReference>
<dbReference type="GO" id="GO:0008270">
    <property type="term" value="F:zinc ion binding"/>
    <property type="evidence" value="ECO:0007669"/>
    <property type="project" value="UniProtKB-KW"/>
</dbReference>
<dbReference type="Pfam" id="PF13920">
    <property type="entry name" value="zf-C3HC4_3"/>
    <property type="match status" value="1"/>
</dbReference>
<dbReference type="CDD" id="cd16713">
    <property type="entry name" value="RING-HC_BIRC2_3_7"/>
    <property type="match status" value="1"/>
</dbReference>
<evidence type="ECO:0000256" key="5">
    <source>
        <dbReference type="ARBA" id="ARBA00022833"/>
    </source>
</evidence>
<dbReference type="InterPro" id="IPR001370">
    <property type="entry name" value="BIR_rpt"/>
</dbReference>
<dbReference type="AlphaFoldDB" id="A0AAN8FY71"/>
<keyword evidence="5" id="KW-0862">Zinc</keyword>
<dbReference type="Gene3D" id="3.30.40.10">
    <property type="entry name" value="Zinc/RING finger domain, C3HC4 (zinc finger)"/>
    <property type="match status" value="1"/>
</dbReference>
<evidence type="ECO:0000256" key="7">
    <source>
        <dbReference type="SAM" id="MobiDB-lite"/>
    </source>
</evidence>
<evidence type="ECO:0000313" key="10">
    <source>
        <dbReference type="Proteomes" id="UP001347796"/>
    </source>
</evidence>
<feature type="region of interest" description="Disordered" evidence="7">
    <location>
        <begin position="562"/>
        <end position="583"/>
    </location>
</feature>
<dbReference type="GO" id="GO:0031398">
    <property type="term" value="P:positive regulation of protein ubiquitination"/>
    <property type="evidence" value="ECO:0007669"/>
    <property type="project" value="TreeGrafter"/>
</dbReference>
<dbReference type="PROSITE" id="PS50143">
    <property type="entry name" value="BIR_REPEAT_2"/>
    <property type="match status" value="3"/>
</dbReference>
<proteinExistence type="inferred from homology"/>
<gene>
    <name evidence="9" type="ORF">SNE40_023288</name>
</gene>
<evidence type="ECO:0000256" key="2">
    <source>
        <dbReference type="ARBA" id="ARBA00022703"/>
    </source>
</evidence>
<dbReference type="GO" id="GO:0005737">
    <property type="term" value="C:cytoplasm"/>
    <property type="evidence" value="ECO:0007669"/>
    <property type="project" value="TreeGrafter"/>
</dbReference>
<accession>A0AAN8FY71</accession>
<dbReference type="PANTHER" id="PTHR10044">
    <property type="entry name" value="INHIBITOR OF APOPTOSIS"/>
    <property type="match status" value="1"/>
</dbReference>
<dbReference type="FunFam" id="1.10.1170.10:FF:000002">
    <property type="entry name" value="Baculoviral IAP repeat containing 7"/>
    <property type="match status" value="1"/>
</dbReference>
<dbReference type="InterPro" id="IPR013083">
    <property type="entry name" value="Znf_RING/FYVE/PHD"/>
</dbReference>
<dbReference type="EMBL" id="JAZGQO010000021">
    <property type="protein sequence ID" value="KAK6166642.1"/>
    <property type="molecule type" value="Genomic_DNA"/>
</dbReference>
<comment type="caution">
    <text evidence="9">The sequence shown here is derived from an EMBL/GenBank/DDBJ whole genome shotgun (WGS) entry which is preliminary data.</text>
</comment>
<evidence type="ECO:0000256" key="4">
    <source>
        <dbReference type="ARBA" id="ARBA00022771"/>
    </source>
</evidence>